<evidence type="ECO:0000259" key="3">
    <source>
        <dbReference type="Pfam" id="PF01549"/>
    </source>
</evidence>
<dbReference type="AlphaFoldDB" id="A0AAD4N386"/>
<feature type="compositionally biased region" description="Basic and acidic residues" evidence="1">
    <location>
        <begin position="95"/>
        <end position="121"/>
    </location>
</feature>
<feature type="signal peptide" evidence="2">
    <location>
        <begin position="1"/>
        <end position="21"/>
    </location>
</feature>
<dbReference type="Proteomes" id="UP001201812">
    <property type="component" value="Unassembled WGS sequence"/>
</dbReference>
<dbReference type="Gene3D" id="1.10.10.1870">
    <property type="entry name" value="ShTK domain-like"/>
    <property type="match status" value="1"/>
</dbReference>
<protein>
    <submittedName>
        <fullName evidence="4">ShK domain-like domain-containing protein</fullName>
    </submittedName>
</protein>
<dbReference type="Pfam" id="PF01549">
    <property type="entry name" value="ShK"/>
    <property type="match status" value="1"/>
</dbReference>
<evidence type="ECO:0000313" key="4">
    <source>
        <dbReference type="EMBL" id="KAI1711399.1"/>
    </source>
</evidence>
<feature type="chain" id="PRO_5041936200" evidence="2">
    <location>
        <begin position="22"/>
        <end position="184"/>
    </location>
</feature>
<feature type="domain" description="ShKT" evidence="3">
    <location>
        <begin position="145"/>
        <end position="184"/>
    </location>
</feature>
<name>A0AAD4N386_9BILA</name>
<organism evidence="4 5">
    <name type="scientific">Ditylenchus destructor</name>
    <dbReference type="NCBI Taxonomy" id="166010"/>
    <lineage>
        <taxon>Eukaryota</taxon>
        <taxon>Metazoa</taxon>
        <taxon>Ecdysozoa</taxon>
        <taxon>Nematoda</taxon>
        <taxon>Chromadorea</taxon>
        <taxon>Rhabditida</taxon>
        <taxon>Tylenchina</taxon>
        <taxon>Tylenchomorpha</taxon>
        <taxon>Sphaerularioidea</taxon>
        <taxon>Anguinidae</taxon>
        <taxon>Anguininae</taxon>
        <taxon>Ditylenchus</taxon>
    </lineage>
</organism>
<comment type="caution">
    <text evidence="4">The sequence shown here is derived from an EMBL/GenBank/DDBJ whole genome shotgun (WGS) entry which is preliminary data.</text>
</comment>
<evidence type="ECO:0000256" key="2">
    <source>
        <dbReference type="SAM" id="SignalP"/>
    </source>
</evidence>
<sequence>MTSAWAVLMLLSFVLSNALNAAPVSNEKTRTSAALDKSKPAQADNSQLTPEEEKEAQHSPTGEGSEQEPGAELLGDDLGSGIVAPVSSEPLENAHSQEPEPHPETSEGGHEPESDDHHEEGEATEGNEEGHADSHESESHGQHSGCQDKWDSCPIWDEYHQFCDSKFYTEGDKEEHCAHTCGFC</sequence>
<dbReference type="InterPro" id="IPR003582">
    <property type="entry name" value="ShKT_dom"/>
</dbReference>
<feature type="compositionally biased region" description="Basic and acidic residues" evidence="1">
    <location>
        <begin position="128"/>
        <end position="150"/>
    </location>
</feature>
<gene>
    <name evidence="4" type="ORF">DdX_10279</name>
</gene>
<evidence type="ECO:0000256" key="1">
    <source>
        <dbReference type="SAM" id="MobiDB-lite"/>
    </source>
</evidence>
<evidence type="ECO:0000313" key="5">
    <source>
        <dbReference type="Proteomes" id="UP001201812"/>
    </source>
</evidence>
<feature type="region of interest" description="Disordered" evidence="1">
    <location>
        <begin position="23"/>
        <end position="150"/>
    </location>
</feature>
<dbReference type="EMBL" id="JAKKPZ010000022">
    <property type="protein sequence ID" value="KAI1711399.1"/>
    <property type="molecule type" value="Genomic_DNA"/>
</dbReference>
<keyword evidence="5" id="KW-1185">Reference proteome</keyword>
<accession>A0AAD4N386</accession>
<reference evidence="4" key="1">
    <citation type="submission" date="2022-01" db="EMBL/GenBank/DDBJ databases">
        <title>Genome Sequence Resource for Two Populations of Ditylenchus destructor, the Migratory Endoparasitic Phytonematode.</title>
        <authorList>
            <person name="Zhang H."/>
            <person name="Lin R."/>
            <person name="Xie B."/>
        </authorList>
    </citation>
    <scope>NUCLEOTIDE SEQUENCE</scope>
    <source>
        <strain evidence="4">BazhouSP</strain>
    </source>
</reference>
<keyword evidence="2" id="KW-0732">Signal</keyword>
<proteinExistence type="predicted"/>